<dbReference type="EMBL" id="JWIO01000014">
    <property type="protein sequence ID" value="KLL11465.1"/>
    <property type="molecule type" value="Genomic_DNA"/>
</dbReference>
<dbReference type="PRINTS" id="PR00463">
    <property type="entry name" value="EP450I"/>
</dbReference>
<protein>
    <submittedName>
        <fullName evidence="9">Cytochrome P450</fullName>
    </submittedName>
</protein>
<evidence type="ECO:0000256" key="4">
    <source>
        <dbReference type="ARBA" id="ARBA00023002"/>
    </source>
</evidence>
<dbReference type="Pfam" id="PF00067">
    <property type="entry name" value="p450"/>
    <property type="match status" value="1"/>
</dbReference>
<dbReference type="PRINTS" id="PR00385">
    <property type="entry name" value="P450"/>
</dbReference>
<dbReference type="InterPro" id="IPR050196">
    <property type="entry name" value="Cytochrome_P450_Monoox"/>
</dbReference>
<dbReference type="PANTHER" id="PTHR24291">
    <property type="entry name" value="CYTOCHROME P450 FAMILY 4"/>
    <property type="match status" value="1"/>
</dbReference>
<dbReference type="PANTHER" id="PTHR24291:SF50">
    <property type="entry name" value="BIFUNCTIONAL ALBAFLAVENONE MONOOXYGENASE_TERPENE SYNTHASE"/>
    <property type="match status" value="1"/>
</dbReference>
<sequence>MTSSQARAVDDPAESTDKAENAGEAGHTGKAHSTNADSPNRAERAGGAGSASGAQPADAPGDAVGGAAVRPGPHPPGPSGQSLRTAYSFLTNPLDLLIRLRHEHGPIVRGSLGRGTVYLVNDPAAVQEILVSSQRVFAKGFRRKRMPIDEGIQPLALLLGSGLLTSSGELHRARRRLIQPLFHRQRIATYGGTFARLAEETISGWSDGQRLDIHEEMTELTLGIVTRTVFDLPLDSDLVLTVRRAIAANMGVSRRAVIPGSRYLEKIPLPTTLRARNSRADLDRLIREIIADRRREGADGNDLLSLLLTTRDAETGAPLDDDAVRDEALTILLAGHETTANALSWAFHLLGNAPQAREALHAELDEVLGDRLPTLDDLPRLPYTRAVFTESIRLYPPVWIMFRRTVADHSLGGYDIPAGSTVLVSQWVMHRDPDYWPDPDGFVPQRWLEPSPTSSPADETQPSATGPASEPRSTATRPKYAFFPFGGGSRQCIGNTFAELEAAIVLATVCRRWHLEPTLGHSVTPLPRVTLRPRAGVPVIAHRRNP</sequence>
<accession>A0ABR5F474</accession>
<evidence type="ECO:0000256" key="6">
    <source>
        <dbReference type="ARBA" id="ARBA00023033"/>
    </source>
</evidence>
<proteinExistence type="inferred from homology"/>
<keyword evidence="4 7" id="KW-0560">Oxidoreductase</keyword>
<evidence type="ECO:0000256" key="3">
    <source>
        <dbReference type="ARBA" id="ARBA00022723"/>
    </source>
</evidence>
<organism evidence="9 10">
    <name type="scientific">Protofrankia coriariae</name>
    <dbReference type="NCBI Taxonomy" id="1562887"/>
    <lineage>
        <taxon>Bacteria</taxon>
        <taxon>Bacillati</taxon>
        <taxon>Actinomycetota</taxon>
        <taxon>Actinomycetes</taxon>
        <taxon>Frankiales</taxon>
        <taxon>Frankiaceae</taxon>
        <taxon>Protofrankia</taxon>
    </lineage>
</organism>
<evidence type="ECO:0000256" key="1">
    <source>
        <dbReference type="ARBA" id="ARBA00010617"/>
    </source>
</evidence>
<comment type="similarity">
    <text evidence="1 7">Belongs to the cytochrome P450 family.</text>
</comment>
<keyword evidence="5 7" id="KW-0408">Iron</keyword>
<comment type="caution">
    <text evidence="9">The sequence shown here is derived from an EMBL/GenBank/DDBJ whole genome shotgun (WGS) entry which is preliminary data.</text>
</comment>
<dbReference type="Proteomes" id="UP000035425">
    <property type="component" value="Unassembled WGS sequence"/>
</dbReference>
<dbReference type="Gene3D" id="1.10.630.10">
    <property type="entry name" value="Cytochrome P450"/>
    <property type="match status" value="1"/>
</dbReference>
<keyword evidence="2 7" id="KW-0349">Heme</keyword>
<dbReference type="CDD" id="cd20620">
    <property type="entry name" value="CYP132-like"/>
    <property type="match status" value="1"/>
</dbReference>
<feature type="region of interest" description="Disordered" evidence="8">
    <location>
        <begin position="1"/>
        <end position="84"/>
    </location>
</feature>
<dbReference type="InterPro" id="IPR002401">
    <property type="entry name" value="Cyt_P450_E_grp-I"/>
</dbReference>
<evidence type="ECO:0000256" key="5">
    <source>
        <dbReference type="ARBA" id="ARBA00023004"/>
    </source>
</evidence>
<feature type="compositionally biased region" description="Polar residues" evidence="8">
    <location>
        <begin position="451"/>
        <end position="475"/>
    </location>
</feature>
<dbReference type="InterPro" id="IPR036396">
    <property type="entry name" value="Cyt_P450_sf"/>
</dbReference>
<keyword evidence="3 7" id="KW-0479">Metal-binding</keyword>
<evidence type="ECO:0000256" key="7">
    <source>
        <dbReference type="RuleBase" id="RU000461"/>
    </source>
</evidence>
<evidence type="ECO:0000313" key="9">
    <source>
        <dbReference type="EMBL" id="KLL11465.1"/>
    </source>
</evidence>
<keyword evidence="10" id="KW-1185">Reference proteome</keyword>
<feature type="compositionally biased region" description="Low complexity" evidence="8">
    <location>
        <begin position="51"/>
        <end position="71"/>
    </location>
</feature>
<dbReference type="PROSITE" id="PS00086">
    <property type="entry name" value="CYTOCHROME_P450"/>
    <property type="match status" value="1"/>
</dbReference>
<evidence type="ECO:0000313" key="10">
    <source>
        <dbReference type="Proteomes" id="UP000035425"/>
    </source>
</evidence>
<reference evidence="9 10" key="1">
    <citation type="submission" date="2014-12" db="EMBL/GenBank/DDBJ databases">
        <title>Frankia sp. BMG5.1 draft genome.</title>
        <authorList>
            <person name="Gtari M."/>
            <person name="Ghodhbane-Gtari F."/>
            <person name="Nouioui I."/>
            <person name="Ktari A."/>
            <person name="Hezbri K."/>
            <person name="Mimouni W."/>
            <person name="Sbissi I."/>
            <person name="Ayari A."/>
            <person name="Yamanaka T."/>
            <person name="Normand P."/>
            <person name="Tisa L.S."/>
            <person name="Boudabous A."/>
        </authorList>
    </citation>
    <scope>NUCLEOTIDE SEQUENCE [LARGE SCALE GENOMIC DNA]</scope>
    <source>
        <strain evidence="9 10">BMG5.1</strain>
    </source>
</reference>
<dbReference type="SUPFAM" id="SSF48264">
    <property type="entry name" value="Cytochrome P450"/>
    <property type="match status" value="1"/>
</dbReference>
<keyword evidence="6 7" id="KW-0503">Monooxygenase</keyword>
<evidence type="ECO:0000256" key="8">
    <source>
        <dbReference type="SAM" id="MobiDB-lite"/>
    </source>
</evidence>
<gene>
    <name evidence="9" type="ORF">FrCorBMG51_10215</name>
</gene>
<feature type="region of interest" description="Disordered" evidence="8">
    <location>
        <begin position="441"/>
        <end position="475"/>
    </location>
</feature>
<dbReference type="InterPro" id="IPR001128">
    <property type="entry name" value="Cyt_P450"/>
</dbReference>
<name>A0ABR5F474_9ACTN</name>
<dbReference type="InterPro" id="IPR017972">
    <property type="entry name" value="Cyt_P450_CS"/>
</dbReference>
<dbReference type="RefSeq" id="WP_047222840.1">
    <property type="nucleotide sequence ID" value="NZ_JWIO01000014.1"/>
</dbReference>
<evidence type="ECO:0000256" key="2">
    <source>
        <dbReference type="ARBA" id="ARBA00022617"/>
    </source>
</evidence>